<dbReference type="Gene3D" id="3.30.160.60">
    <property type="entry name" value="Classic Zinc Finger"/>
    <property type="match status" value="1"/>
</dbReference>
<reference evidence="8" key="1">
    <citation type="submission" date="2011-12" db="EMBL/GenBank/DDBJ databases">
        <title>The Draft Genome of Lepisosteus oculatus.</title>
        <authorList>
            <consortium name="The Broad Institute Genome Assembly &amp; Analysis Group"/>
            <consortium name="Computational R&amp;D Group"/>
            <consortium name="and Sequencing Platform"/>
            <person name="Di Palma F."/>
            <person name="Alfoldi J."/>
            <person name="Johnson J."/>
            <person name="Berlin A."/>
            <person name="Gnerre S."/>
            <person name="Jaffe D."/>
            <person name="MacCallum I."/>
            <person name="Young S."/>
            <person name="Walker B.J."/>
            <person name="Lander E.S."/>
            <person name="Lindblad-Toh K."/>
        </authorList>
    </citation>
    <scope>NUCLEOTIDE SEQUENCE [LARGE SCALE GENOMIC DNA]</scope>
</reference>
<dbReference type="PROSITE" id="PS50119">
    <property type="entry name" value="ZF_BBOX"/>
    <property type="match status" value="1"/>
</dbReference>
<sequence>MQSDQSGKKLVNFRDDSSTAGASEPAMTCDFCLEKKLRAVKHCLTCAASYCETHIRQHYTVPVLQRHRLMDTTGAQEPRMCQQHHRALELFCRTDCTDICTLCRVKEHRDHDTIFLKTEQDPTQVRSFSRLSTVCGGHLKDTREGDGIKIKI</sequence>
<dbReference type="CDD" id="cd19769">
    <property type="entry name" value="Bbox2_TRIM16-like"/>
    <property type="match status" value="1"/>
</dbReference>
<dbReference type="Proteomes" id="UP000018468">
    <property type="component" value="Unassembled WGS sequence"/>
</dbReference>
<name>W5LYD4_LEPOC</name>
<dbReference type="STRING" id="7918.ENSLOCP00000001141"/>
<dbReference type="PANTHER" id="PTHR25465:SF5">
    <property type="entry name" value="E3 UBIQUITIN_ISG15 LIGASE TRIM25-RELATED"/>
    <property type="match status" value="1"/>
</dbReference>
<dbReference type="HOGENOM" id="CLU_1730823_0_0_1"/>
<proteinExistence type="predicted"/>
<accession>W5LYD4</accession>
<keyword evidence="1" id="KW-0479">Metal-binding</keyword>
<dbReference type="SMART" id="SM00336">
    <property type="entry name" value="BBOX"/>
    <property type="match status" value="2"/>
</dbReference>
<evidence type="ECO:0000313" key="8">
    <source>
        <dbReference type="Proteomes" id="UP000018468"/>
    </source>
</evidence>
<dbReference type="Ensembl" id="ENSLOCT00000001145.1">
    <property type="protein sequence ID" value="ENSLOCP00000001141.1"/>
    <property type="gene ID" value="ENSLOCG00000001017.1"/>
</dbReference>
<dbReference type="SUPFAM" id="SSF57845">
    <property type="entry name" value="B-box zinc-binding domain"/>
    <property type="match status" value="1"/>
</dbReference>
<keyword evidence="3" id="KW-0862">Zinc</keyword>
<keyword evidence="8" id="KW-1185">Reference proteome</keyword>
<dbReference type="PANTHER" id="PTHR25465">
    <property type="entry name" value="B-BOX DOMAIN CONTAINING"/>
    <property type="match status" value="1"/>
</dbReference>
<keyword evidence="2 4" id="KW-0863">Zinc-finger</keyword>
<reference evidence="7" key="3">
    <citation type="submission" date="2025-09" db="UniProtKB">
        <authorList>
            <consortium name="Ensembl"/>
        </authorList>
    </citation>
    <scope>IDENTIFICATION</scope>
</reference>
<dbReference type="InterPro" id="IPR000315">
    <property type="entry name" value="Znf_B-box"/>
</dbReference>
<organism evidence="7 8">
    <name type="scientific">Lepisosteus oculatus</name>
    <name type="common">Spotted gar</name>
    <dbReference type="NCBI Taxonomy" id="7918"/>
    <lineage>
        <taxon>Eukaryota</taxon>
        <taxon>Metazoa</taxon>
        <taxon>Chordata</taxon>
        <taxon>Craniata</taxon>
        <taxon>Vertebrata</taxon>
        <taxon>Euteleostomi</taxon>
        <taxon>Actinopterygii</taxon>
        <taxon>Neopterygii</taxon>
        <taxon>Holostei</taxon>
        <taxon>Semionotiformes</taxon>
        <taxon>Lepisosteidae</taxon>
        <taxon>Lepisosteus</taxon>
    </lineage>
</organism>
<dbReference type="InterPro" id="IPR051051">
    <property type="entry name" value="E3_ubiq-ligase_TRIM/RNF"/>
</dbReference>
<dbReference type="GO" id="GO:0008270">
    <property type="term" value="F:zinc ion binding"/>
    <property type="evidence" value="ECO:0007669"/>
    <property type="project" value="UniProtKB-KW"/>
</dbReference>
<evidence type="ECO:0000259" key="6">
    <source>
        <dbReference type="PROSITE" id="PS50119"/>
    </source>
</evidence>
<evidence type="ECO:0000313" key="7">
    <source>
        <dbReference type="Ensembl" id="ENSLOCP00000001141.1"/>
    </source>
</evidence>
<dbReference type="InParanoid" id="W5LYD4"/>
<reference evidence="7" key="2">
    <citation type="submission" date="2025-08" db="UniProtKB">
        <authorList>
            <consortium name="Ensembl"/>
        </authorList>
    </citation>
    <scope>IDENTIFICATION</scope>
</reference>
<dbReference type="Bgee" id="ENSLOCG00000001017">
    <property type="expression patterns" value="Expressed in testis and 12 other cell types or tissues"/>
</dbReference>
<dbReference type="Pfam" id="PF00643">
    <property type="entry name" value="zf-B_box"/>
    <property type="match status" value="1"/>
</dbReference>
<dbReference type="Gene3D" id="4.10.830.40">
    <property type="match status" value="1"/>
</dbReference>
<protein>
    <recommendedName>
        <fullName evidence="6">B box-type domain-containing protein</fullName>
    </recommendedName>
</protein>
<dbReference type="OMA" id="CTDICTL"/>
<evidence type="ECO:0000256" key="4">
    <source>
        <dbReference type="PROSITE-ProRule" id="PRU00024"/>
    </source>
</evidence>
<evidence type="ECO:0000256" key="3">
    <source>
        <dbReference type="ARBA" id="ARBA00022833"/>
    </source>
</evidence>
<evidence type="ECO:0000256" key="2">
    <source>
        <dbReference type="ARBA" id="ARBA00022771"/>
    </source>
</evidence>
<dbReference type="AlphaFoldDB" id="W5LYD4"/>
<evidence type="ECO:0000256" key="5">
    <source>
        <dbReference type="SAM" id="MobiDB-lite"/>
    </source>
</evidence>
<feature type="domain" description="B box-type" evidence="6">
    <location>
        <begin position="76"/>
        <end position="116"/>
    </location>
</feature>
<evidence type="ECO:0000256" key="1">
    <source>
        <dbReference type="ARBA" id="ARBA00022723"/>
    </source>
</evidence>
<feature type="region of interest" description="Disordered" evidence="5">
    <location>
        <begin position="1"/>
        <end position="24"/>
    </location>
</feature>
<dbReference type="GeneTree" id="ENSGT01150000286950"/>